<keyword evidence="17" id="KW-1185">Reference proteome</keyword>
<name>A0ABM1A3S6_APLCA</name>
<dbReference type="Pfam" id="PF03782">
    <property type="entry name" value="AMOP"/>
    <property type="match status" value="1"/>
</dbReference>
<evidence type="ECO:0000256" key="14">
    <source>
        <dbReference type="RuleBase" id="RU003615"/>
    </source>
</evidence>
<keyword evidence="8" id="KW-0479">Metal-binding</keyword>
<comment type="cofactor">
    <cofactor evidence="2">
        <name>Ca(2+)</name>
        <dbReference type="ChEBI" id="CHEBI:29108"/>
    </cofactor>
</comment>
<dbReference type="SUPFAM" id="SSF51011">
    <property type="entry name" value="Glycosyl hydrolase domain"/>
    <property type="match status" value="1"/>
</dbReference>
<keyword evidence="10" id="KW-1133">Transmembrane helix</keyword>
<keyword evidence="11" id="KW-0472">Membrane</keyword>
<dbReference type="PANTHER" id="PTHR13802">
    <property type="entry name" value="MUCIN 4-RELATED"/>
    <property type="match status" value="1"/>
</dbReference>
<evidence type="ECO:0000256" key="12">
    <source>
        <dbReference type="ARBA" id="ARBA00023157"/>
    </source>
</evidence>
<dbReference type="PROSITE" id="PS50856">
    <property type="entry name" value="AMOP"/>
    <property type="match status" value="1"/>
</dbReference>
<dbReference type="Gene3D" id="3.20.20.80">
    <property type="entry name" value="Glycosidases"/>
    <property type="match status" value="1"/>
</dbReference>
<comment type="subcellular location">
    <subcellularLocation>
        <location evidence="4">Membrane</location>
    </subcellularLocation>
</comment>
<dbReference type="InterPro" id="IPR003886">
    <property type="entry name" value="NIDO_dom"/>
</dbReference>
<dbReference type="Gene3D" id="2.60.40.1180">
    <property type="entry name" value="Golgi alpha-mannosidase II"/>
    <property type="match status" value="1"/>
</dbReference>
<dbReference type="InterPro" id="IPR031319">
    <property type="entry name" value="A-amylase_C"/>
</dbReference>
<evidence type="ECO:0000256" key="3">
    <source>
        <dbReference type="ARBA" id="ARBA00001923"/>
    </source>
</evidence>
<evidence type="ECO:0000256" key="10">
    <source>
        <dbReference type="ARBA" id="ARBA00022989"/>
    </source>
</evidence>
<reference evidence="18" key="1">
    <citation type="submission" date="2025-08" db="UniProtKB">
        <authorList>
            <consortium name="RefSeq"/>
        </authorList>
    </citation>
    <scope>IDENTIFICATION</scope>
</reference>
<evidence type="ECO:0000259" key="15">
    <source>
        <dbReference type="PROSITE" id="PS50856"/>
    </source>
</evidence>
<feature type="domain" description="VWFD" evidence="16">
    <location>
        <begin position="538"/>
        <end position="746"/>
    </location>
</feature>
<dbReference type="InterPro" id="IPR006047">
    <property type="entry name" value="GH13_cat_dom"/>
</dbReference>
<dbReference type="SUPFAM" id="SSF51445">
    <property type="entry name" value="(Trans)glycosidases"/>
    <property type="match status" value="1"/>
</dbReference>
<evidence type="ECO:0000256" key="13">
    <source>
        <dbReference type="ARBA" id="ARBA00023214"/>
    </source>
</evidence>
<dbReference type="InterPro" id="IPR001846">
    <property type="entry name" value="VWF_type-D"/>
</dbReference>
<dbReference type="Pfam" id="PF06119">
    <property type="entry name" value="NIDO"/>
    <property type="match status" value="1"/>
</dbReference>
<comment type="cofactor">
    <cofactor evidence="3">
        <name>chloride</name>
        <dbReference type="ChEBI" id="CHEBI:17996"/>
    </cofactor>
</comment>
<dbReference type="InterPro" id="IPR051495">
    <property type="entry name" value="Epithelial_Barrier/Signaling"/>
</dbReference>
<dbReference type="Pfam" id="PF23263">
    <property type="entry name" value="C8-3_MUC4"/>
    <property type="match status" value="1"/>
</dbReference>
<dbReference type="SMART" id="SM00632">
    <property type="entry name" value="Aamy_C"/>
    <property type="match status" value="1"/>
</dbReference>
<evidence type="ECO:0000256" key="4">
    <source>
        <dbReference type="ARBA" id="ARBA00004370"/>
    </source>
</evidence>
<proteinExistence type="inferred from homology"/>
<dbReference type="SMART" id="SM00723">
    <property type="entry name" value="AMOP"/>
    <property type="match status" value="1"/>
</dbReference>
<dbReference type="InterPro" id="IPR056619">
    <property type="entry name" value="C8-3_MUC4"/>
</dbReference>
<keyword evidence="13" id="KW-0868">Chloride</keyword>
<evidence type="ECO:0000256" key="9">
    <source>
        <dbReference type="ARBA" id="ARBA00022837"/>
    </source>
</evidence>
<evidence type="ECO:0000256" key="8">
    <source>
        <dbReference type="ARBA" id="ARBA00022723"/>
    </source>
</evidence>
<dbReference type="InterPro" id="IPR013780">
    <property type="entry name" value="Glyco_hydro_b"/>
</dbReference>
<dbReference type="SMART" id="SM00642">
    <property type="entry name" value="Aamy"/>
    <property type="match status" value="1"/>
</dbReference>
<evidence type="ECO:0000256" key="5">
    <source>
        <dbReference type="ARBA" id="ARBA00008061"/>
    </source>
</evidence>
<dbReference type="GeneID" id="101850576"/>
<dbReference type="PRINTS" id="PR00110">
    <property type="entry name" value="ALPHAAMYLASE"/>
</dbReference>
<dbReference type="SMART" id="SM00216">
    <property type="entry name" value="VWD"/>
    <property type="match status" value="1"/>
</dbReference>
<evidence type="ECO:0000256" key="6">
    <source>
        <dbReference type="ARBA" id="ARBA00012595"/>
    </source>
</evidence>
<keyword evidence="12" id="KW-1015">Disulfide bond</keyword>
<feature type="domain" description="AMOP" evidence="15">
    <location>
        <begin position="376"/>
        <end position="526"/>
    </location>
</feature>
<dbReference type="InterPro" id="IPR005533">
    <property type="entry name" value="AMOP_dom"/>
</dbReference>
<dbReference type="Pfam" id="PF00128">
    <property type="entry name" value="Alpha-amylase"/>
    <property type="match status" value="1"/>
</dbReference>
<dbReference type="PROSITE" id="PS51233">
    <property type="entry name" value="VWFD"/>
    <property type="match status" value="1"/>
</dbReference>
<evidence type="ECO:0000313" key="17">
    <source>
        <dbReference type="Proteomes" id="UP000694888"/>
    </source>
</evidence>
<dbReference type="Proteomes" id="UP000694888">
    <property type="component" value="Unplaced"/>
</dbReference>
<comment type="catalytic activity">
    <reaction evidence="1">
        <text>Endohydrolysis of (1-&gt;4)-alpha-D-glucosidic linkages in polysaccharides containing three or more (1-&gt;4)-alpha-linked D-glucose units.</text>
        <dbReference type="EC" id="3.2.1.1"/>
    </reaction>
</comment>
<dbReference type="RefSeq" id="XP_012940242.1">
    <property type="nucleotide sequence ID" value="XM_013084788.2"/>
</dbReference>
<gene>
    <name evidence="18" type="primary">LOC101850576</name>
</gene>
<dbReference type="InterPro" id="IPR006046">
    <property type="entry name" value="Alpha_amylase"/>
</dbReference>
<accession>A0ABM1A3S6</accession>
<keyword evidence="9" id="KW-0106">Calcium</keyword>
<evidence type="ECO:0000256" key="2">
    <source>
        <dbReference type="ARBA" id="ARBA00001913"/>
    </source>
</evidence>
<evidence type="ECO:0000313" key="18">
    <source>
        <dbReference type="RefSeq" id="XP_012940242.1"/>
    </source>
</evidence>
<evidence type="ECO:0000256" key="1">
    <source>
        <dbReference type="ARBA" id="ARBA00000548"/>
    </source>
</evidence>
<dbReference type="InterPro" id="IPR017853">
    <property type="entry name" value="GH"/>
</dbReference>
<organism evidence="17 18">
    <name type="scientific">Aplysia californica</name>
    <name type="common">California sea hare</name>
    <dbReference type="NCBI Taxonomy" id="6500"/>
    <lineage>
        <taxon>Eukaryota</taxon>
        <taxon>Metazoa</taxon>
        <taxon>Spiralia</taxon>
        <taxon>Lophotrochozoa</taxon>
        <taxon>Mollusca</taxon>
        <taxon>Gastropoda</taxon>
        <taxon>Heterobranchia</taxon>
        <taxon>Euthyneura</taxon>
        <taxon>Tectipleura</taxon>
        <taxon>Aplysiida</taxon>
        <taxon>Aplysioidea</taxon>
        <taxon>Aplysiidae</taxon>
        <taxon>Aplysia</taxon>
    </lineage>
</organism>
<dbReference type="EC" id="3.2.1.1" evidence="6"/>
<dbReference type="CDD" id="cd11317">
    <property type="entry name" value="AmyAc_bac_euk_AmyA"/>
    <property type="match status" value="1"/>
</dbReference>
<keyword evidence="7" id="KW-0812">Transmembrane</keyword>
<dbReference type="Pfam" id="PF00094">
    <property type="entry name" value="VWD"/>
    <property type="match status" value="1"/>
</dbReference>
<evidence type="ECO:0000256" key="11">
    <source>
        <dbReference type="ARBA" id="ARBA00023136"/>
    </source>
</evidence>
<evidence type="ECO:0000256" key="7">
    <source>
        <dbReference type="ARBA" id="ARBA00022692"/>
    </source>
</evidence>
<protein>
    <recommendedName>
        <fullName evidence="6">alpha-amylase</fullName>
        <ecNumber evidence="6">3.2.1.1</ecNumber>
    </recommendedName>
</protein>
<evidence type="ECO:0000259" key="16">
    <source>
        <dbReference type="PROSITE" id="PS51233"/>
    </source>
</evidence>
<sequence>MDDLSGYLIQAVVNVPSDFSAKMVVIATWVNVTDRLQLSSGCDLTSTCKSSTFQAVVVADDSNTFVIFNYEKMEIPIRQYYQAGVNGGYRRGWTNVVPCQHRCPGDMDYQWLYSAPSLQGADVRGRFLLSVGAELVVRGGCLPGAFRTGQLIEVYPQKIGMFGGEKLEVSGLCSSPGTQVTCRFRPLDNAFTPLVTHGEMRNSMRGYCPVPILTWTGATVVEWSVDGRVSNLSRTITAVLPDRMEKNVQFTRDLYLQWFTRNASSITVEWNPSGLSLDPSAQVNIKLIGYREDEANNRVMYSVLRELGSSRNQAASFTFDVSSHRCTSDCELYEEGLLEVSLLDGQQGLANDRVAVRYGPIPLGWYVNEQLTSVRGPDWSDDKCREWNARDSTQEAWLQDLLPCPCSLDQALADFGRFQADPGCNLFTGSKCFYHKGAKHCVRSIVPVGPDGSGNQCCYNQDGTLRYSQLSYQGSTPDRSHNWGAPPFSLPDRVPSMSHWKHDVITFYYCCLWNEYSLCDLYMEQRPTADCRYYDVPGIGFIRGDPHVTTFDSKSQHFGGQGDYWVVRAPGFDVQGKFESLAVNPGSSALTQLVISAHNTPVIAVWPVPEGAHDGTGQSRGLEVVIDDETQLFTTTSTMWQDFAGGLSVLNNAPTPAENSHNNFTFLFSPANIGVNVLAVNGILHVTVALPPDVKNQTGGLLGKYDGDPTNDFTSPDGQVTPDDASPAEVYQDFFASWAVKRPESLFYQHSPARPIGEYTPYLSYAQIPSDYPGAPQESEILSVCAGDENCKWDFRVTGQRSVAEATRDADALFDYVKSSARKVVNCGLPEVGKMAVLDSYNFSVGLEVRTTGCKYGKTFAGQETYRCTKEQLVDAVRAGRADYGIREVDVNDGEEYITHWVPRPQVACSTPVHRGFHDPHCEGRQVIVHLFEWKWTDVAQECERYLGPMGFCGVQISPPNEHVNEFPKWAWSERYNPVSYKLESRSGTEAQLRDMVQRCNKVGVRIYADAVINHMAALEFAGFGVAGSFYNASARYFPGVPYNSSHFNMANRCPGANSQSPVRHDLTDIRNCGLSPLTDLNHGFEWVRAKVAAYLNSLIDIGVAGFRVDAATYIWPMDLDSILSRLHRVDGGDPFVYHEVKTSRTVMDMSELSKYFPLGLVTEFRYTDAISRAVSNISLLDSLVQADWVPSDDALVFVDNHDTQRSDDGTAFNFKSPNPYTRAVAFTLAYNYGFTRIMSSYYFLYRSQSPPHVGGVTKDVTINADGTCGNGWVCEHRWKAISNMVKFRSAVSGTSVDNWSNTHGVASFSRGDKGFFAMSTYRFRVTVNTGLPAGTYCDLMSDCAQNVTVDATGRALVEPHPTGDYMVAFINQN</sequence>
<comment type="similarity">
    <text evidence="5 14">Belongs to the glycosyl hydrolase 13 family.</text>
</comment>
<dbReference type="PANTHER" id="PTHR13802:SF64">
    <property type="entry name" value="DENDRITE EXTENSION DEFECTIVE PROTEIN 1"/>
    <property type="match status" value="1"/>
</dbReference>